<reference evidence="3" key="2">
    <citation type="submission" date="2024-04" db="EMBL/GenBank/DDBJ databases">
        <authorList>
            <person name="Chen Y."/>
            <person name="Shah S."/>
            <person name="Dougan E. K."/>
            <person name="Thang M."/>
            <person name="Chan C."/>
        </authorList>
    </citation>
    <scope>NUCLEOTIDE SEQUENCE [LARGE SCALE GENOMIC DNA]</scope>
</reference>
<sequence>MAGDPVETSPTPYMIGREDTGSSDSSLEPQGHRDRAERPCRSEAAARLLERLHAEQGGEAPVSPVSPEASTKAPISPSQVEEVQPLVQTAGNNWCSIM</sequence>
<evidence type="ECO:0000256" key="1">
    <source>
        <dbReference type="SAM" id="MobiDB-lite"/>
    </source>
</evidence>
<comment type="caution">
    <text evidence="2">The sequence shown here is derived from an EMBL/GenBank/DDBJ whole genome shotgun (WGS) entry which is preliminary data.</text>
</comment>
<dbReference type="EMBL" id="CAMXCT030004068">
    <property type="protein sequence ID" value="CAL4794834.1"/>
    <property type="molecule type" value="Genomic_DNA"/>
</dbReference>
<dbReference type="EMBL" id="CAMXCT020004068">
    <property type="protein sequence ID" value="CAL1160897.1"/>
    <property type="molecule type" value="Genomic_DNA"/>
</dbReference>
<proteinExistence type="predicted"/>
<accession>A0A9P1DD26</accession>
<evidence type="ECO:0000313" key="2">
    <source>
        <dbReference type="EMBL" id="CAI4007522.1"/>
    </source>
</evidence>
<organism evidence="2">
    <name type="scientific">Cladocopium goreaui</name>
    <dbReference type="NCBI Taxonomy" id="2562237"/>
    <lineage>
        <taxon>Eukaryota</taxon>
        <taxon>Sar</taxon>
        <taxon>Alveolata</taxon>
        <taxon>Dinophyceae</taxon>
        <taxon>Suessiales</taxon>
        <taxon>Symbiodiniaceae</taxon>
        <taxon>Cladocopium</taxon>
    </lineage>
</organism>
<feature type="compositionally biased region" description="Basic and acidic residues" evidence="1">
    <location>
        <begin position="30"/>
        <end position="41"/>
    </location>
</feature>
<name>A0A9P1DD26_9DINO</name>
<protein>
    <submittedName>
        <fullName evidence="2">Uncharacterized protein</fullName>
    </submittedName>
</protein>
<gene>
    <name evidence="2" type="ORF">C1SCF055_LOCUS33072</name>
</gene>
<reference evidence="2" key="1">
    <citation type="submission" date="2022-10" db="EMBL/GenBank/DDBJ databases">
        <authorList>
            <person name="Chen Y."/>
            <person name="Dougan E. K."/>
            <person name="Chan C."/>
            <person name="Rhodes N."/>
            <person name="Thang M."/>
        </authorList>
    </citation>
    <scope>NUCLEOTIDE SEQUENCE</scope>
</reference>
<evidence type="ECO:0000313" key="4">
    <source>
        <dbReference type="Proteomes" id="UP001152797"/>
    </source>
</evidence>
<feature type="region of interest" description="Disordered" evidence="1">
    <location>
        <begin position="1"/>
        <end position="84"/>
    </location>
</feature>
<dbReference type="Proteomes" id="UP001152797">
    <property type="component" value="Unassembled WGS sequence"/>
</dbReference>
<dbReference type="AlphaFoldDB" id="A0A9P1DD26"/>
<keyword evidence="4" id="KW-1185">Reference proteome</keyword>
<dbReference type="EMBL" id="CAMXCT010004068">
    <property type="protein sequence ID" value="CAI4007522.1"/>
    <property type="molecule type" value="Genomic_DNA"/>
</dbReference>
<evidence type="ECO:0000313" key="3">
    <source>
        <dbReference type="EMBL" id="CAL1160897.1"/>
    </source>
</evidence>